<name>A0A671L2B5_9TELE</name>
<dbReference type="PANTHER" id="PTHR26451">
    <property type="entry name" value="G_PROTEIN_RECEP_F1_2 DOMAIN-CONTAINING PROTEIN"/>
    <property type="match status" value="1"/>
</dbReference>
<keyword evidence="6 14" id="KW-1133">Transmembrane helix</keyword>
<evidence type="ECO:0000256" key="8">
    <source>
        <dbReference type="ARBA" id="ARBA00023136"/>
    </source>
</evidence>
<evidence type="ECO:0000256" key="2">
    <source>
        <dbReference type="ARBA" id="ARBA00022475"/>
    </source>
</evidence>
<comment type="similarity">
    <text evidence="13">Belongs to the G-protein coupled receptor 1 family.</text>
</comment>
<evidence type="ECO:0000256" key="3">
    <source>
        <dbReference type="ARBA" id="ARBA00022606"/>
    </source>
</evidence>
<keyword evidence="8 14" id="KW-0472">Membrane</keyword>
<dbReference type="PRINTS" id="PR00237">
    <property type="entry name" value="GPCRRHODOPSN"/>
</dbReference>
<feature type="transmembrane region" description="Helical" evidence="14">
    <location>
        <begin position="91"/>
        <end position="119"/>
    </location>
</feature>
<proteinExistence type="inferred from homology"/>
<comment type="subcellular location">
    <subcellularLocation>
        <location evidence="1 14">Cell membrane</location>
        <topology evidence="1 14">Multi-pass membrane protein</topology>
    </subcellularLocation>
</comment>
<feature type="transmembrane region" description="Helical" evidence="14">
    <location>
        <begin position="24"/>
        <end position="50"/>
    </location>
</feature>
<feature type="transmembrane region" description="Helical" evidence="14">
    <location>
        <begin position="268"/>
        <end position="289"/>
    </location>
</feature>
<dbReference type="PRINTS" id="PR00245">
    <property type="entry name" value="OLFACTORYR"/>
</dbReference>
<dbReference type="Proteomes" id="UP000472260">
    <property type="component" value="Unassembled WGS sequence"/>
</dbReference>
<dbReference type="InterPro" id="IPR000725">
    <property type="entry name" value="Olfact_rcpt"/>
</dbReference>
<dbReference type="PROSITE" id="PS50262">
    <property type="entry name" value="G_PROTEIN_RECEP_F1_2"/>
    <property type="match status" value="1"/>
</dbReference>
<evidence type="ECO:0000313" key="17">
    <source>
        <dbReference type="Proteomes" id="UP000472260"/>
    </source>
</evidence>
<evidence type="ECO:0000256" key="1">
    <source>
        <dbReference type="ARBA" id="ARBA00004651"/>
    </source>
</evidence>
<evidence type="ECO:0000256" key="7">
    <source>
        <dbReference type="ARBA" id="ARBA00023040"/>
    </source>
</evidence>
<dbReference type="InterPro" id="IPR000276">
    <property type="entry name" value="GPCR_Rhodpsn"/>
</dbReference>
<feature type="transmembrane region" description="Helical" evidence="14">
    <location>
        <begin position="238"/>
        <end position="256"/>
    </location>
</feature>
<keyword evidence="5 14" id="KW-0552">Olfaction</keyword>
<keyword evidence="10 13" id="KW-0675">Receptor</keyword>
<keyword evidence="11" id="KW-0325">Glycoprotein</keyword>
<keyword evidence="2 14" id="KW-1003">Cell membrane</keyword>
<dbReference type="Ensembl" id="ENSSANT00000014432.1">
    <property type="protein sequence ID" value="ENSSANP00000013524.1"/>
    <property type="gene ID" value="ENSSANG00000007193.1"/>
</dbReference>
<organism evidence="16 17">
    <name type="scientific">Sinocyclocheilus anshuiensis</name>
    <dbReference type="NCBI Taxonomy" id="1608454"/>
    <lineage>
        <taxon>Eukaryota</taxon>
        <taxon>Metazoa</taxon>
        <taxon>Chordata</taxon>
        <taxon>Craniata</taxon>
        <taxon>Vertebrata</taxon>
        <taxon>Euteleostomi</taxon>
        <taxon>Actinopterygii</taxon>
        <taxon>Neopterygii</taxon>
        <taxon>Teleostei</taxon>
        <taxon>Ostariophysi</taxon>
        <taxon>Cypriniformes</taxon>
        <taxon>Cyprinidae</taxon>
        <taxon>Cyprininae</taxon>
        <taxon>Sinocyclocheilus</taxon>
    </lineage>
</organism>
<evidence type="ECO:0000256" key="12">
    <source>
        <dbReference type="ARBA" id="ARBA00023224"/>
    </source>
</evidence>
<dbReference type="GO" id="GO:0005549">
    <property type="term" value="F:odorant binding"/>
    <property type="evidence" value="ECO:0007669"/>
    <property type="project" value="TreeGrafter"/>
</dbReference>
<dbReference type="Pfam" id="PF13853">
    <property type="entry name" value="7tm_4"/>
    <property type="match status" value="1"/>
</dbReference>
<dbReference type="Gene3D" id="1.20.1070.10">
    <property type="entry name" value="Rhodopsin 7-helix transmembrane proteins"/>
    <property type="match status" value="1"/>
</dbReference>
<evidence type="ECO:0000256" key="4">
    <source>
        <dbReference type="ARBA" id="ARBA00022692"/>
    </source>
</evidence>
<dbReference type="PANTHER" id="PTHR26451:SF885">
    <property type="entry name" value="OLFACTORY RECEPTOR"/>
    <property type="match status" value="1"/>
</dbReference>
<evidence type="ECO:0000256" key="13">
    <source>
        <dbReference type="RuleBase" id="RU000688"/>
    </source>
</evidence>
<evidence type="ECO:0000256" key="5">
    <source>
        <dbReference type="ARBA" id="ARBA00022725"/>
    </source>
</evidence>
<feature type="transmembrane region" description="Helical" evidence="14">
    <location>
        <begin position="62"/>
        <end position="85"/>
    </location>
</feature>
<dbReference type="FunFam" id="1.20.1070.10:FF:000024">
    <property type="entry name" value="Olfactory receptor"/>
    <property type="match status" value="1"/>
</dbReference>
<evidence type="ECO:0000256" key="6">
    <source>
        <dbReference type="ARBA" id="ARBA00022989"/>
    </source>
</evidence>
<evidence type="ECO:0000259" key="15">
    <source>
        <dbReference type="PROSITE" id="PS50262"/>
    </source>
</evidence>
<keyword evidence="12 13" id="KW-0807">Transducer</keyword>
<feature type="transmembrane region" description="Helical" evidence="14">
    <location>
        <begin position="140"/>
        <end position="157"/>
    </location>
</feature>
<keyword evidence="17" id="KW-1185">Reference proteome</keyword>
<dbReference type="SUPFAM" id="SSF81321">
    <property type="entry name" value="Family A G protein-coupled receptor-like"/>
    <property type="match status" value="1"/>
</dbReference>
<protein>
    <recommendedName>
        <fullName evidence="14">Olfactory receptor</fullName>
    </recommendedName>
</protein>
<evidence type="ECO:0000313" key="16">
    <source>
        <dbReference type="Ensembl" id="ENSSANP00000013524.1"/>
    </source>
</evidence>
<reference evidence="16" key="2">
    <citation type="submission" date="2025-09" db="UniProtKB">
        <authorList>
            <consortium name="Ensembl"/>
        </authorList>
    </citation>
    <scope>IDENTIFICATION</scope>
</reference>
<evidence type="ECO:0000256" key="14">
    <source>
        <dbReference type="RuleBase" id="RU363047"/>
    </source>
</evidence>
<reference evidence="16" key="1">
    <citation type="submission" date="2025-08" db="UniProtKB">
        <authorList>
            <consortium name="Ensembl"/>
        </authorList>
    </citation>
    <scope>IDENTIFICATION</scope>
</reference>
<feature type="transmembrane region" description="Helical" evidence="14">
    <location>
        <begin position="195"/>
        <end position="217"/>
    </location>
</feature>
<evidence type="ECO:0000256" key="11">
    <source>
        <dbReference type="ARBA" id="ARBA00023180"/>
    </source>
</evidence>
<dbReference type="PROSITE" id="PS00237">
    <property type="entry name" value="G_PROTEIN_RECEP_F1_1"/>
    <property type="match status" value="1"/>
</dbReference>
<feature type="domain" description="G-protein coupled receptors family 1 profile" evidence="15">
    <location>
        <begin position="40"/>
        <end position="290"/>
    </location>
</feature>
<keyword evidence="3 14" id="KW-0716">Sensory transduction</keyword>
<keyword evidence="4 13" id="KW-0812">Transmembrane</keyword>
<accession>A0A671L2B5</accession>
<keyword evidence="7 13" id="KW-0297">G-protein coupled receptor</keyword>
<keyword evidence="9" id="KW-1015">Disulfide bond</keyword>
<dbReference type="InterPro" id="IPR017452">
    <property type="entry name" value="GPCR_Rhodpsn_7TM"/>
</dbReference>
<dbReference type="GO" id="GO:0004930">
    <property type="term" value="F:G protein-coupled receptor activity"/>
    <property type="evidence" value="ECO:0007669"/>
    <property type="project" value="UniProtKB-KW"/>
</dbReference>
<dbReference type="AlphaFoldDB" id="A0A671L2B5"/>
<dbReference type="GO" id="GO:0005886">
    <property type="term" value="C:plasma membrane"/>
    <property type="evidence" value="ECO:0007669"/>
    <property type="project" value="UniProtKB-SubCell"/>
</dbReference>
<evidence type="ECO:0000256" key="9">
    <source>
        <dbReference type="ARBA" id="ARBA00023157"/>
    </source>
</evidence>
<sequence>MLQSATRNISFTLDAYNKIHYLKYVFVVVLGLLCPIIIIANGLIICIVCLERKLHKPMYLFICNLACINVYGGTAVSPFIIARFLMEDYQITWFSCLVQIYFIYTYVSCDIANLTVMAYDRYISICYPLKYDKIVTPRKVILYIVLTWLLPFFRVTISLSLTANFDICGVIIEKVYCDNYSIVKLACSDTSYYNIYGSIIIVFVVVLPFLIIIYSYVRITLICLKLAKRGRVKLFSTCVPHLIALFNFIIGSSFELLQSRFDMRHVPYIIRVILSLYFLILSPLINPILYGMRTQAIKEAIMRKLCHTFYQRQSVVRCVT</sequence>
<dbReference type="InterPro" id="IPR052921">
    <property type="entry name" value="GPCR1_Superfamily_Member"/>
</dbReference>
<evidence type="ECO:0000256" key="10">
    <source>
        <dbReference type="ARBA" id="ARBA00023170"/>
    </source>
</evidence>
<dbReference type="GO" id="GO:0004984">
    <property type="term" value="F:olfactory receptor activity"/>
    <property type="evidence" value="ECO:0007669"/>
    <property type="project" value="InterPro"/>
</dbReference>